<feature type="region of interest" description="Disordered" evidence="1">
    <location>
        <begin position="83"/>
        <end position="109"/>
    </location>
</feature>
<gene>
    <name evidence="2" type="ORF">FOPG_18537</name>
</gene>
<organism evidence="2">
    <name type="scientific">Fusarium oxysporum f. sp. conglutinans race 2 54008</name>
    <dbReference type="NCBI Taxonomy" id="1089457"/>
    <lineage>
        <taxon>Eukaryota</taxon>
        <taxon>Fungi</taxon>
        <taxon>Dikarya</taxon>
        <taxon>Ascomycota</taxon>
        <taxon>Pezizomycotina</taxon>
        <taxon>Sordariomycetes</taxon>
        <taxon>Hypocreomycetidae</taxon>
        <taxon>Hypocreales</taxon>
        <taxon>Nectriaceae</taxon>
        <taxon>Fusarium</taxon>
        <taxon>Fusarium oxysporum species complex</taxon>
    </lineage>
</organism>
<reference evidence="2" key="2">
    <citation type="submission" date="2012-05" db="EMBL/GenBank/DDBJ databases">
        <title>The Genome Annotation of Fusarium oxysporum PHW808.</title>
        <authorList>
            <consortium name="The Broad Institute Genomics Platform"/>
            <person name="Ma L.-J."/>
            <person name="Corby-Kistler H."/>
            <person name="Broz K."/>
            <person name="Gale L.R."/>
            <person name="Jonkers W."/>
            <person name="O'Donnell K."/>
            <person name="Ploetz R."/>
            <person name="Steinberg C."/>
            <person name="Schwartz D.C."/>
            <person name="VanEtten H."/>
            <person name="Zhou S."/>
            <person name="Young S.K."/>
            <person name="Zeng Q."/>
            <person name="Gargeya S."/>
            <person name="Fitzgerald M."/>
            <person name="Abouelleil A."/>
            <person name="Alvarado L."/>
            <person name="Chapman S.B."/>
            <person name="Gainer-Dewar J."/>
            <person name="Goldberg J."/>
            <person name="Griggs A."/>
            <person name="Gujja S."/>
            <person name="Hansen M."/>
            <person name="Howarth C."/>
            <person name="Imamovic A."/>
            <person name="Ireland A."/>
            <person name="Larimer J."/>
            <person name="McCowan C."/>
            <person name="Murphy C."/>
            <person name="Pearson M."/>
            <person name="Poon T.W."/>
            <person name="Priest M."/>
            <person name="Roberts A."/>
            <person name="Saif S."/>
            <person name="Shea T."/>
            <person name="Sykes S."/>
            <person name="Wortman J."/>
            <person name="Nusbaum C."/>
            <person name="Birren B."/>
        </authorList>
    </citation>
    <scope>NUCLEOTIDE SEQUENCE</scope>
    <source>
        <strain evidence="2">54008</strain>
    </source>
</reference>
<protein>
    <submittedName>
        <fullName evidence="2">Uncharacterized protein</fullName>
    </submittedName>
</protein>
<dbReference type="Proteomes" id="UP000030676">
    <property type="component" value="Unassembled WGS sequence"/>
</dbReference>
<dbReference type="EMBL" id="JH659179">
    <property type="protein sequence ID" value="EXL65231.1"/>
    <property type="molecule type" value="Genomic_DNA"/>
</dbReference>
<dbReference type="AlphaFoldDB" id="X0GZH2"/>
<evidence type="ECO:0000313" key="2">
    <source>
        <dbReference type="EMBL" id="EXL65231.1"/>
    </source>
</evidence>
<reference evidence="2" key="1">
    <citation type="submission" date="2011-11" db="EMBL/GenBank/DDBJ databases">
        <title>The Genome Sequence of Fusarium oxysporum PHW808.</title>
        <authorList>
            <consortium name="The Broad Institute Genome Sequencing Platform"/>
            <person name="Ma L.-J."/>
            <person name="Gale L.R."/>
            <person name="Schwartz D.C."/>
            <person name="Zhou S."/>
            <person name="Corby-Kistler H."/>
            <person name="Young S.K."/>
            <person name="Zeng Q."/>
            <person name="Gargeya S."/>
            <person name="Fitzgerald M."/>
            <person name="Haas B."/>
            <person name="Abouelleil A."/>
            <person name="Alvarado L."/>
            <person name="Arachchi H.M."/>
            <person name="Berlin A."/>
            <person name="Brown A."/>
            <person name="Chapman S.B."/>
            <person name="Chen Z."/>
            <person name="Dunbar C."/>
            <person name="Freedman E."/>
            <person name="Gearin G."/>
            <person name="Goldberg J."/>
            <person name="Griggs A."/>
            <person name="Gujja S."/>
            <person name="Heiman D."/>
            <person name="Howarth C."/>
            <person name="Larson L."/>
            <person name="Lui A."/>
            <person name="MacDonald P.J.P."/>
            <person name="Montmayeur A."/>
            <person name="Murphy C."/>
            <person name="Neiman D."/>
            <person name="Pearson M."/>
            <person name="Priest M."/>
            <person name="Roberts A."/>
            <person name="Saif S."/>
            <person name="Shea T."/>
            <person name="Shenoy N."/>
            <person name="Sisk P."/>
            <person name="Stolte C."/>
            <person name="Sykes S."/>
            <person name="Wortman J."/>
            <person name="Nusbaum C."/>
            <person name="Birren B."/>
        </authorList>
    </citation>
    <scope>NUCLEOTIDE SEQUENCE [LARGE SCALE GENOMIC DNA]</scope>
    <source>
        <strain evidence="2">54008</strain>
    </source>
</reference>
<name>X0GZH2_FUSOX</name>
<feature type="compositionally biased region" description="Polar residues" evidence="1">
    <location>
        <begin position="39"/>
        <end position="48"/>
    </location>
</feature>
<proteinExistence type="predicted"/>
<feature type="region of interest" description="Disordered" evidence="1">
    <location>
        <begin position="27"/>
        <end position="54"/>
    </location>
</feature>
<dbReference type="HOGENOM" id="CLU_2184107_0_0_1"/>
<evidence type="ECO:0000256" key="1">
    <source>
        <dbReference type="SAM" id="MobiDB-lite"/>
    </source>
</evidence>
<accession>X0GZH2</accession>
<sequence length="109" mass="11468">METVSRGTSESGMASPSWLSQRSYAFNASSPSRPMETVSRGTSESGMASPSWLAEGLAHSSEPFAFQTQRHCQCGRMALHPTLTSASSRAPPAGIAGSDRLASRFSLGT</sequence>